<dbReference type="AlphaFoldDB" id="A0A0K9PB87"/>
<dbReference type="GO" id="GO:0030515">
    <property type="term" value="F:snoRNA binding"/>
    <property type="evidence" value="ECO:0000318"/>
    <property type="project" value="GO_Central"/>
</dbReference>
<name>A0A0K9PB87_ZOSMR</name>
<dbReference type="PANTHER" id="PTHR19865">
    <property type="entry name" value="U3 SMALL NUCLEOLAR RNA INTERACTING PROTEIN 2"/>
    <property type="match status" value="1"/>
</dbReference>
<dbReference type="GO" id="GO:0032040">
    <property type="term" value="C:small-subunit processome"/>
    <property type="evidence" value="ECO:0000318"/>
    <property type="project" value="GO_Central"/>
</dbReference>
<dbReference type="PROSITE" id="PS50294">
    <property type="entry name" value="WD_REPEATS_REGION"/>
    <property type="match status" value="3"/>
</dbReference>
<dbReference type="InterPro" id="IPR036322">
    <property type="entry name" value="WD40_repeat_dom_sf"/>
</dbReference>
<feature type="repeat" description="WD" evidence="5">
    <location>
        <begin position="170"/>
        <end position="211"/>
    </location>
</feature>
<dbReference type="SUPFAM" id="SSF50978">
    <property type="entry name" value="WD40 repeat-like"/>
    <property type="match status" value="1"/>
</dbReference>
<proteinExistence type="predicted"/>
<comment type="subcellular location">
    <subcellularLocation>
        <location evidence="1">Nucleus</location>
    </subcellularLocation>
</comment>
<dbReference type="PROSITE" id="PS50082">
    <property type="entry name" value="WD_REPEATS_2"/>
    <property type="match status" value="3"/>
</dbReference>
<dbReference type="OMA" id="CSLRIWK"/>
<evidence type="ECO:0000256" key="5">
    <source>
        <dbReference type="PROSITE-ProRule" id="PRU00221"/>
    </source>
</evidence>
<dbReference type="PANTHER" id="PTHR19865:SF0">
    <property type="entry name" value="U3 SMALL NUCLEOLAR RNA-INTERACTING PROTEIN 2"/>
    <property type="match status" value="1"/>
</dbReference>
<dbReference type="PROSITE" id="PS00678">
    <property type="entry name" value="WD_REPEATS_1"/>
    <property type="match status" value="1"/>
</dbReference>
<evidence type="ECO:0000313" key="8">
    <source>
        <dbReference type="Proteomes" id="UP000036987"/>
    </source>
</evidence>
<dbReference type="Proteomes" id="UP000036987">
    <property type="component" value="Unassembled WGS sequence"/>
</dbReference>
<keyword evidence="4" id="KW-0539">Nucleus</keyword>
<dbReference type="InterPro" id="IPR020472">
    <property type="entry name" value="WD40_PAC1"/>
</dbReference>
<feature type="repeat" description="WD" evidence="5">
    <location>
        <begin position="269"/>
        <end position="310"/>
    </location>
</feature>
<comment type="caution">
    <text evidence="7">The sequence shown here is derived from an EMBL/GenBank/DDBJ whole genome shotgun (WGS) entry which is preliminary data.</text>
</comment>
<feature type="compositionally biased region" description="Acidic residues" evidence="6">
    <location>
        <begin position="52"/>
        <end position="62"/>
    </location>
</feature>
<evidence type="ECO:0000256" key="1">
    <source>
        <dbReference type="ARBA" id="ARBA00004123"/>
    </source>
</evidence>
<evidence type="ECO:0000256" key="3">
    <source>
        <dbReference type="ARBA" id="ARBA00022737"/>
    </source>
</evidence>
<dbReference type="InterPro" id="IPR019775">
    <property type="entry name" value="WD40_repeat_CS"/>
</dbReference>
<evidence type="ECO:0000256" key="4">
    <source>
        <dbReference type="ARBA" id="ARBA00023242"/>
    </source>
</evidence>
<dbReference type="PRINTS" id="PR00320">
    <property type="entry name" value="GPROTEINBRPT"/>
</dbReference>
<dbReference type="GO" id="GO:0034511">
    <property type="term" value="F:U3 snoRNA binding"/>
    <property type="evidence" value="ECO:0007669"/>
    <property type="project" value="InterPro"/>
</dbReference>
<dbReference type="Pfam" id="PF00400">
    <property type="entry name" value="WD40"/>
    <property type="match status" value="4"/>
</dbReference>
<feature type="repeat" description="WD" evidence="5">
    <location>
        <begin position="227"/>
        <end position="268"/>
    </location>
</feature>
<evidence type="ECO:0000313" key="7">
    <source>
        <dbReference type="EMBL" id="KMZ66358.1"/>
    </source>
</evidence>
<evidence type="ECO:0000256" key="2">
    <source>
        <dbReference type="ARBA" id="ARBA00022574"/>
    </source>
</evidence>
<keyword evidence="8" id="KW-1185">Reference proteome</keyword>
<dbReference type="SMART" id="SM00320">
    <property type="entry name" value="WD40"/>
    <property type="match status" value="6"/>
</dbReference>
<dbReference type="InterPro" id="IPR015943">
    <property type="entry name" value="WD40/YVTN_repeat-like_dom_sf"/>
</dbReference>
<keyword evidence="3" id="KW-0677">Repeat</keyword>
<dbReference type="InterPro" id="IPR001680">
    <property type="entry name" value="WD40_rpt"/>
</dbReference>
<dbReference type="OrthoDB" id="189968at2759"/>
<keyword evidence="2 5" id="KW-0853">WD repeat</keyword>
<protein>
    <submittedName>
        <fullName evidence="7">Putative U3 small nucleolar RNA-interacting protein</fullName>
    </submittedName>
</protein>
<dbReference type="EMBL" id="LFYR01000980">
    <property type="protein sequence ID" value="KMZ66358.1"/>
    <property type="molecule type" value="Genomic_DNA"/>
</dbReference>
<dbReference type="InterPro" id="IPR039241">
    <property type="entry name" value="Rrp9-like"/>
</dbReference>
<feature type="region of interest" description="Disordered" evidence="6">
    <location>
        <begin position="1"/>
        <end position="72"/>
    </location>
</feature>
<dbReference type="Gene3D" id="2.130.10.10">
    <property type="entry name" value="YVTN repeat-like/Quinoprotein amine dehydrogenase"/>
    <property type="match status" value="1"/>
</dbReference>
<gene>
    <name evidence="7" type="ORF">ZOSMA_29G00060</name>
</gene>
<accession>A0A0K9PB87</accession>
<evidence type="ECO:0000256" key="6">
    <source>
        <dbReference type="SAM" id="MobiDB-lite"/>
    </source>
</evidence>
<dbReference type="STRING" id="29655.A0A0K9PB87"/>
<organism evidence="7 8">
    <name type="scientific">Zostera marina</name>
    <name type="common">Eelgrass</name>
    <dbReference type="NCBI Taxonomy" id="29655"/>
    <lineage>
        <taxon>Eukaryota</taxon>
        <taxon>Viridiplantae</taxon>
        <taxon>Streptophyta</taxon>
        <taxon>Embryophyta</taxon>
        <taxon>Tracheophyta</taxon>
        <taxon>Spermatophyta</taxon>
        <taxon>Magnoliopsida</taxon>
        <taxon>Liliopsida</taxon>
        <taxon>Zosteraceae</taxon>
        <taxon>Zostera</taxon>
    </lineage>
</organism>
<feature type="compositionally biased region" description="Basic residues" evidence="6">
    <location>
        <begin position="1"/>
        <end position="10"/>
    </location>
</feature>
<sequence>MNGSLGRRKATASYASRPNKKKKQSKNSSFFEPIDSDPKSRRKTRKSQSLDEVIDSDDDSEYEGSGNADVYVADEEAQETAIEKKYRLAKEKIEKLKILTKKVEDEDEVLEEYRDGLIIDDEDEEIQGRKRDVLLANILQKEQLELSGRAQRLIASRVLKPDESTEFQIVSKHRQSVTAVALTEDDTRGFSASKDGAIFHWDVESGKRDKYLLPHKEDNAKNTTKGAKRQSKNVLALAVSSDGRYLVSGGLDRLVHLWDTRTRTQLQEFQGHKGPISCLAFRQGTPDLFSGSFDRMIKWWNVEDRCHVNNLFGHQAEVLTIDCLRKERILSVGRDRTLRLFKVLEESSLRFSTPTSALESCCFINNDEFLSGSDDGSVELWNMLRRKPAYIVKNAHSLPDLHDRSHALDNTELSNGGIESALTSFTGEKCSSVQSWVSAVSMCKGSDLAASGAGNGFVRLWAVESDARSIRPLYELPLVGFVNSLAFASSGRFLLAGVGQEPRLGRWGRISSARNGVSLCPLNLSEEAQD</sequence>
<reference evidence="8" key="1">
    <citation type="journal article" date="2016" name="Nature">
        <title>The genome of the seagrass Zostera marina reveals angiosperm adaptation to the sea.</title>
        <authorList>
            <person name="Olsen J.L."/>
            <person name="Rouze P."/>
            <person name="Verhelst B."/>
            <person name="Lin Y.-C."/>
            <person name="Bayer T."/>
            <person name="Collen J."/>
            <person name="Dattolo E."/>
            <person name="De Paoli E."/>
            <person name="Dittami S."/>
            <person name="Maumus F."/>
            <person name="Michel G."/>
            <person name="Kersting A."/>
            <person name="Lauritano C."/>
            <person name="Lohaus R."/>
            <person name="Toepel M."/>
            <person name="Tonon T."/>
            <person name="Vanneste K."/>
            <person name="Amirebrahimi M."/>
            <person name="Brakel J."/>
            <person name="Bostroem C."/>
            <person name="Chovatia M."/>
            <person name="Grimwood J."/>
            <person name="Jenkins J.W."/>
            <person name="Jueterbock A."/>
            <person name="Mraz A."/>
            <person name="Stam W.T."/>
            <person name="Tice H."/>
            <person name="Bornberg-Bauer E."/>
            <person name="Green P.J."/>
            <person name="Pearson G.A."/>
            <person name="Procaccini G."/>
            <person name="Duarte C.M."/>
            <person name="Schmutz J."/>
            <person name="Reusch T.B.H."/>
            <person name="Van de Peer Y."/>
        </authorList>
    </citation>
    <scope>NUCLEOTIDE SEQUENCE [LARGE SCALE GENOMIC DNA]</scope>
    <source>
        <strain evidence="8">cv. Finnish</strain>
    </source>
</reference>